<proteinExistence type="predicted"/>
<gene>
    <name evidence="3" type="ORF">SHM7688_01776</name>
</gene>
<evidence type="ECO:0000313" key="4">
    <source>
        <dbReference type="Proteomes" id="UP000054823"/>
    </source>
</evidence>
<feature type="region of interest" description="Disordered" evidence="1">
    <location>
        <begin position="1"/>
        <end position="23"/>
    </location>
</feature>
<dbReference type="AlphaFoldDB" id="A0A0P1FD04"/>
<keyword evidence="4" id="KW-1185">Reference proteome</keyword>
<reference evidence="3 4" key="1">
    <citation type="submission" date="2015-09" db="EMBL/GenBank/DDBJ databases">
        <authorList>
            <consortium name="Swine Surveillance"/>
        </authorList>
    </citation>
    <scope>NUCLEOTIDE SEQUENCE [LARGE SCALE GENOMIC DNA]</scope>
    <source>
        <strain evidence="3 4">CECT 7688</strain>
    </source>
</reference>
<sequence>MSQSDHITSKKPVAKTSTQQSDDVAEIEKSAHFLVSYQHGKRTVNIQGKHGFLFGMLIGTFTVTIMVILLS</sequence>
<evidence type="ECO:0000256" key="1">
    <source>
        <dbReference type="SAM" id="MobiDB-lite"/>
    </source>
</evidence>
<keyword evidence="2" id="KW-0472">Membrane</keyword>
<dbReference type="EMBL" id="CYPW01000017">
    <property type="protein sequence ID" value="CUH52330.1"/>
    <property type="molecule type" value="Genomic_DNA"/>
</dbReference>
<keyword evidence="2" id="KW-0812">Transmembrane</keyword>
<evidence type="ECO:0000256" key="2">
    <source>
        <dbReference type="SAM" id="Phobius"/>
    </source>
</evidence>
<keyword evidence="2" id="KW-1133">Transmembrane helix</keyword>
<accession>A0A0P1FD04</accession>
<protein>
    <submittedName>
        <fullName evidence="3">Uncharacterized protein</fullName>
    </submittedName>
</protein>
<organism evidence="3 4">
    <name type="scientific">Shimia marina</name>
    <dbReference type="NCBI Taxonomy" id="321267"/>
    <lineage>
        <taxon>Bacteria</taxon>
        <taxon>Pseudomonadati</taxon>
        <taxon>Pseudomonadota</taxon>
        <taxon>Alphaproteobacteria</taxon>
        <taxon>Rhodobacterales</taxon>
        <taxon>Roseobacteraceae</taxon>
    </lineage>
</organism>
<dbReference type="Proteomes" id="UP000054823">
    <property type="component" value="Unassembled WGS sequence"/>
</dbReference>
<name>A0A0P1FD04_9RHOB</name>
<evidence type="ECO:0000313" key="3">
    <source>
        <dbReference type="EMBL" id="CUH52330.1"/>
    </source>
</evidence>
<dbReference type="RefSeq" id="WP_144432530.1">
    <property type="nucleotide sequence ID" value="NZ_CYPW01000017.1"/>
</dbReference>
<feature type="transmembrane region" description="Helical" evidence="2">
    <location>
        <begin position="51"/>
        <end position="70"/>
    </location>
</feature>